<protein>
    <submittedName>
        <fullName evidence="2">Uncharacterized protein</fullName>
    </submittedName>
</protein>
<organism evidence="2 3">
    <name type="scientific">Bifidobacterium xylocopae</name>
    <dbReference type="NCBI Taxonomy" id="2493119"/>
    <lineage>
        <taxon>Bacteria</taxon>
        <taxon>Bacillati</taxon>
        <taxon>Actinomycetota</taxon>
        <taxon>Actinomycetes</taxon>
        <taxon>Bifidobacteriales</taxon>
        <taxon>Bifidobacteriaceae</taxon>
        <taxon>Bifidobacterium</taxon>
    </lineage>
</organism>
<feature type="compositionally biased region" description="Polar residues" evidence="1">
    <location>
        <begin position="168"/>
        <end position="186"/>
    </location>
</feature>
<accession>A0A366KB56</accession>
<dbReference type="AlphaFoldDB" id="A0A366KB56"/>
<feature type="compositionally biased region" description="Acidic residues" evidence="1">
    <location>
        <begin position="133"/>
        <end position="147"/>
    </location>
</feature>
<evidence type="ECO:0000313" key="2">
    <source>
        <dbReference type="EMBL" id="RBP98829.1"/>
    </source>
</evidence>
<dbReference type="EMBL" id="PDCH01000019">
    <property type="protein sequence ID" value="RBP98829.1"/>
    <property type="molecule type" value="Genomic_DNA"/>
</dbReference>
<gene>
    <name evidence="2" type="ORF">CRD59_06985</name>
</gene>
<feature type="region of interest" description="Disordered" evidence="1">
    <location>
        <begin position="91"/>
        <end position="205"/>
    </location>
</feature>
<proteinExistence type="predicted"/>
<evidence type="ECO:0000313" key="3">
    <source>
        <dbReference type="Proteomes" id="UP000252345"/>
    </source>
</evidence>
<keyword evidence="3" id="KW-1185">Reference proteome</keyword>
<comment type="caution">
    <text evidence="2">The sequence shown here is derived from an EMBL/GenBank/DDBJ whole genome shotgun (WGS) entry which is preliminary data.</text>
</comment>
<reference evidence="2 3" key="1">
    <citation type="submission" date="2017-10" db="EMBL/GenBank/DDBJ databases">
        <title>Bifidobacterium xylocopum sp. nov. and Bifidobacterium aemilianum sp. nov., from the carpenter bee (Xylocopa violacea) digestive tract.</title>
        <authorList>
            <person name="Alberoni D."/>
            <person name="Baffoni L."/>
            <person name="Di Gioia D."/>
            <person name="Gaggia F."/>
            <person name="Biavati B."/>
        </authorList>
    </citation>
    <scope>NUCLEOTIDE SEQUENCE [LARGE SCALE GENOMIC DNA]</scope>
    <source>
        <strain evidence="2 3">XV2</strain>
    </source>
</reference>
<sequence>MLCQIDPRLDTLLPVCWFRHGYLFAIMDALRTAYAAAFALHFHIEPNPKGGPSKKTIVYPELSSWQFRFWQDEQSALAMMAAYLQELPAGGEADEHSTAAEYTARTVDRRNAEENSGLAPLEYYPFDVSTPALEDEGSSEDADDYPDEGLSTFDGGKAYQGSEPPQGFQEQGQTPDGSGPALSTSMDGEGVGPIDWEGEEDDDES</sequence>
<dbReference type="Proteomes" id="UP000252345">
    <property type="component" value="Unassembled WGS sequence"/>
</dbReference>
<feature type="compositionally biased region" description="Acidic residues" evidence="1">
    <location>
        <begin position="196"/>
        <end position="205"/>
    </location>
</feature>
<evidence type="ECO:0000256" key="1">
    <source>
        <dbReference type="SAM" id="MobiDB-lite"/>
    </source>
</evidence>
<name>A0A366KB56_9BIFI</name>